<protein>
    <submittedName>
        <fullName evidence="1">Uncharacterized protein</fullName>
    </submittedName>
</protein>
<dbReference type="InterPro" id="IPR013320">
    <property type="entry name" value="ConA-like_dom_sf"/>
</dbReference>
<dbReference type="Proteomes" id="UP001152320">
    <property type="component" value="Chromosome 7"/>
</dbReference>
<dbReference type="SUPFAM" id="SSF49899">
    <property type="entry name" value="Concanavalin A-like lectins/glucanases"/>
    <property type="match status" value="1"/>
</dbReference>
<evidence type="ECO:0000313" key="2">
    <source>
        <dbReference type="Proteomes" id="UP001152320"/>
    </source>
</evidence>
<keyword evidence="2" id="KW-1185">Reference proteome</keyword>
<dbReference type="EMBL" id="JAIZAY010000007">
    <property type="protein sequence ID" value="KAJ8039429.1"/>
    <property type="molecule type" value="Genomic_DNA"/>
</dbReference>
<accession>A0A9Q1C7A1</accession>
<evidence type="ECO:0000313" key="1">
    <source>
        <dbReference type="EMBL" id="KAJ8039429.1"/>
    </source>
</evidence>
<proteinExistence type="predicted"/>
<dbReference type="AlphaFoldDB" id="A0A9Q1C7A1"/>
<sequence>MDRECDITMTSGAGNQRSKVSSGCIMTHYWKCHLWIYSLSLILAFLIPVRCQSLNKYVDINSYIKFSAVTNSTGHFLRGAEGVLEFQFRFCSDHGMLIYQSGGSSSEEQGLFFALGVNSGRIYAEWRVVPGALIEVFIGDQTLTPNTTHKVVIFNLGSVFDGTTFATIDNQPAPVEYLTPRSSGALNTTKLRGDMFVGGYQDVYDLRTVVFVFERASDGMVFYLGDPAYLVLYMEEGRLVLGLNTRVSWS</sequence>
<gene>
    <name evidence="1" type="ORF">HOLleu_17146</name>
</gene>
<name>A0A9Q1C7A1_HOLLE</name>
<dbReference type="OrthoDB" id="6038898at2759"/>
<comment type="caution">
    <text evidence="1">The sequence shown here is derived from an EMBL/GenBank/DDBJ whole genome shotgun (WGS) entry which is preliminary data.</text>
</comment>
<reference evidence="1" key="1">
    <citation type="submission" date="2021-10" db="EMBL/GenBank/DDBJ databases">
        <title>Tropical sea cucumber genome reveals ecological adaptation and Cuvierian tubules defense mechanism.</title>
        <authorList>
            <person name="Chen T."/>
        </authorList>
    </citation>
    <scope>NUCLEOTIDE SEQUENCE</scope>
    <source>
        <strain evidence="1">Nanhai2018</strain>
        <tissue evidence="1">Muscle</tissue>
    </source>
</reference>
<dbReference type="Gene3D" id="2.60.120.200">
    <property type="match status" value="1"/>
</dbReference>
<organism evidence="1 2">
    <name type="scientific">Holothuria leucospilota</name>
    <name type="common">Black long sea cucumber</name>
    <name type="synonym">Mertensiothuria leucospilota</name>
    <dbReference type="NCBI Taxonomy" id="206669"/>
    <lineage>
        <taxon>Eukaryota</taxon>
        <taxon>Metazoa</taxon>
        <taxon>Echinodermata</taxon>
        <taxon>Eleutherozoa</taxon>
        <taxon>Echinozoa</taxon>
        <taxon>Holothuroidea</taxon>
        <taxon>Aspidochirotacea</taxon>
        <taxon>Aspidochirotida</taxon>
        <taxon>Holothuriidae</taxon>
        <taxon>Holothuria</taxon>
    </lineage>
</organism>